<organism evidence="2">
    <name type="scientific">viral metagenome</name>
    <dbReference type="NCBI Taxonomy" id="1070528"/>
    <lineage>
        <taxon>unclassified sequences</taxon>
        <taxon>metagenomes</taxon>
        <taxon>organismal metagenomes</taxon>
    </lineage>
</organism>
<sequence>MASIITLDETFYEASNRRLSNISQLRLMNVLQDLSDNVKFLNIFRSYSLNESATADIVFYDLYSVDNDDWWDNISYKFYGNPNLWWLVAIMNNTVNPFEELEEGTEIKILRKQYLYTVLSDMENISDL</sequence>
<protein>
    <submittedName>
        <fullName evidence="2">Putative baseplate</fullName>
    </submittedName>
</protein>
<reference evidence="2" key="1">
    <citation type="submission" date="2020-03" db="EMBL/GenBank/DDBJ databases">
        <title>The deep terrestrial virosphere.</title>
        <authorList>
            <person name="Holmfeldt K."/>
            <person name="Nilsson E."/>
            <person name="Simone D."/>
            <person name="Lopez-Fernandez M."/>
            <person name="Wu X."/>
            <person name="de Brujin I."/>
            <person name="Lundin D."/>
            <person name="Andersson A."/>
            <person name="Bertilsson S."/>
            <person name="Dopson M."/>
        </authorList>
    </citation>
    <scope>NUCLEOTIDE SEQUENCE</scope>
    <source>
        <strain evidence="2">MM415A01231</strain>
        <strain evidence="1">MM415B01376</strain>
    </source>
</reference>
<gene>
    <name evidence="2" type="ORF">MM415A01231_0016</name>
    <name evidence="1" type="ORF">MM415B01376_0003</name>
</gene>
<accession>A0A6M3K7I7</accession>
<evidence type="ECO:0000313" key="1">
    <source>
        <dbReference type="EMBL" id="QJA58990.1"/>
    </source>
</evidence>
<name>A0A6M3K7I7_9ZZZZ</name>
<evidence type="ECO:0000313" key="2">
    <source>
        <dbReference type="EMBL" id="QJA77747.1"/>
    </source>
</evidence>
<dbReference type="Pfam" id="PF11246">
    <property type="entry name" value="Phage_gp53"/>
    <property type="match status" value="1"/>
</dbReference>
<proteinExistence type="predicted"/>
<dbReference type="EMBL" id="MT142299">
    <property type="protein sequence ID" value="QJA77747.1"/>
    <property type="molecule type" value="Genomic_DNA"/>
</dbReference>
<dbReference type="InterPro" id="IPR022607">
    <property type="entry name" value="Phage_T4_Gp53_baseplate_wedge"/>
</dbReference>
<dbReference type="EMBL" id="MT141350">
    <property type="protein sequence ID" value="QJA58990.1"/>
    <property type="molecule type" value="Genomic_DNA"/>
</dbReference>
<dbReference type="AlphaFoldDB" id="A0A6M3K7I7"/>